<dbReference type="OrthoDB" id="979859at2"/>
<dbReference type="Proteomes" id="UP000251889">
    <property type="component" value="Unassembled WGS sequence"/>
</dbReference>
<dbReference type="EMBL" id="QMFY01000004">
    <property type="protein sequence ID" value="RAW01254.1"/>
    <property type="molecule type" value="Genomic_DNA"/>
</dbReference>
<protein>
    <recommendedName>
        <fullName evidence="1">Co-chaperone DjlA N-terminal domain-containing protein</fullName>
    </recommendedName>
</protein>
<accession>A0A364Y4K4</accession>
<evidence type="ECO:0000313" key="2">
    <source>
        <dbReference type="EMBL" id="RAW01254.1"/>
    </source>
</evidence>
<proteinExistence type="predicted"/>
<organism evidence="2 3">
    <name type="scientific">Pseudochryseolinea flava</name>
    <dbReference type="NCBI Taxonomy" id="2059302"/>
    <lineage>
        <taxon>Bacteria</taxon>
        <taxon>Pseudomonadati</taxon>
        <taxon>Bacteroidota</taxon>
        <taxon>Cytophagia</taxon>
        <taxon>Cytophagales</taxon>
        <taxon>Fulvivirgaceae</taxon>
        <taxon>Pseudochryseolinea</taxon>
    </lineage>
</organism>
<evidence type="ECO:0000259" key="1">
    <source>
        <dbReference type="Pfam" id="PF05099"/>
    </source>
</evidence>
<dbReference type="SUPFAM" id="SSF158682">
    <property type="entry name" value="TerB-like"/>
    <property type="match status" value="1"/>
</dbReference>
<name>A0A364Y4K4_9BACT</name>
<dbReference type="InterPro" id="IPR007791">
    <property type="entry name" value="DjlA_N"/>
</dbReference>
<dbReference type="Gene3D" id="1.10.3680.10">
    <property type="entry name" value="TerB-like"/>
    <property type="match status" value="1"/>
</dbReference>
<dbReference type="Pfam" id="PF05099">
    <property type="entry name" value="TerB"/>
    <property type="match status" value="1"/>
</dbReference>
<evidence type="ECO:0000313" key="3">
    <source>
        <dbReference type="Proteomes" id="UP000251889"/>
    </source>
</evidence>
<dbReference type="AlphaFoldDB" id="A0A364Y4K4"/>
<reference evidence="2 3" key="1">
    <citation type="submission" date="2018-06" db="EMBL/GenBank/DDBJ databases">
        <title>Chryseolinea flavus sp. nov., a member of the phylum Bacteroidetes isolated from soil.</title>
        <authorList>
            <person name="Li Y."/>
            <person name="Wang J."/>
        </authorList>
    </citation>
    <scope>NUCLEOTIDE SEQUENCE [LARGE SCALE GENOMIC DNA]</scope>
    <source>
        <strain evidence="2 3">SDU1-6</strain>
    </source>
</reference>
<keyword evidence="3" id="KW-1185">Reference proteome</keyword>
<dbReference type="RefSeq" id="WP_112746740.1">
    <property type="nucleotide sequence ID" value="NZ_QMFY01000004.1"/>
</dbReference>
<gene>
    <name evidence="2" type="ORF">DQQ10_10100</name>
</gene>
<feature type="domain" description="Co-chaperone DjlA N-terminal" evidence="1">
    <location>
        <begin position="11"/>
        <end position="116"/>
    </location>
</feature>
<comment type="caution">
    <text evidence="2">The sequence shown here is derived from an EMBL/GenBank/DDBJ whole genome shotgun (WGS) entry which is preliminary data.</text>
</comment>
<sequence>MVLHSSFPDFVLFLYVHLSNADSSYDPKELAAIKDKMRVLFPESTDFEKKLYQTIREYNALDKSNLDEVLQRSAEHFKKEKPSKDIYDAFQDIIAADGKIEPTEAKALDTLRQIIG</sequence>
<dbReference type="InterPro" id="IPR029024">
    <property type="entry name" value="TerB-like"/>
</dbReference>